<feature type="region of interest" description="Disordered" evidence="1">
    <location>
        <begin position="91"/>
        <end position="142"/>
    </location>
</feature>
<dbReference type="GO" id="GO:0000166">
    <property type="term" value="F:nucleotide binding"/>
    <property type="evidence" value="ECO:0007669"/>
    <property type="project" value="InterPro"/>
</dbReference>
<feature type="transmembrane region" description="Helical" evidence="2">
    <location>
        <begin position="1469"/>
        <end position="1489"/>
    </location>
</feature>
<reference evidence="4" key="1">
    <citation type="journal article" date="2021" name="Genome Biol. Evol.">
        <title>A High-Quality Reference Genome for a Parasitic Bivalve with Doubly Uniparental Inheritance (Bivalvia: Unionida).</title>
        <authorList>
            <person name="Smith C.H."/>
        </authorList>
    </citation>
    <scope>NUCLEOTIDE SEQUENCE</scope>
    <source>
        <strain evidence="4">CHS0354</strain>
    </source>
</reference>
<accession>A0AAE0T105</accession>
<feature type="compositionally biased region" description="Polar residues" evidence="1">
    <location>
        <begin position="962"/>
        <end position="977"/>
    </location>
</feature>
<feature type="region of interest" description="Disordered" evidence="1">
    <location>
        <begin position="962"/>
        <end position="990"/>
    </location>
</feature>
<feature type="transmembrane region" description="Helical" evidence="2">
    <location>
        <begin position="412"/>
        <end position="430"/>
    </location>
</feature>
<evidence type="ECO:0000313" key="5">
    <source>
        <dbReference type="Proteomes" id="UP001195483"/>
    </source>
</evidence>
<dbReference type="Proteomes" id="UP001195483">
    <property type="component" value="Unassembled WGS sequence"/>
</dbReference>
<dbReference type="PANTHER" id="PTHR13219">
    <property type="entry name" value="TRANSMEMBRANE PROTEIN 94"/>
    <property type="match status" value="1"/>
</dbReference>
<organism evidence="4 5">
    <name type="scientific">Potamilus streckersoni</name>
    <dbReference type="NCBI Taxonomy" id="2493646"/>
    <lineage>
        <taxon>Eukaryota</taxon>
        <taxon>Metazoa</taxon>
        <taxon>Spiralia</taxon>
        <taxon>Lophotrochozoa</taxon>
        <taxon>Mollusca</taxon>
        <taxon>Bivalvia</taxon>
        <taxon>Autobranchia</taxon>
        <taxon>Heteroconchia</taxon>
        <taxon>Palaeoheterodonta</taxon>
        <taxon>Unionida</taxon>
        <taxon>Unionoidea</taxon>
        <taxon>Unionidae</taxon>
        <taxon>Ambleminae</taxon>
        <taxon>Lampsilini</taxon>
        <taxon>Potamilus</taxon>
    </lineage>
</organism>
<comment type="caution">
    <text evidence="4">The sequence shown here is derived from an EMBL/GenBank/DDBJ whole genome shotgun (WGS) entry which is preliminary data.</text>
</comment>
<feature type="transmembrane region" description="Helical" evidence="2">
    <location>
        <begin position="1256"/>
        <end position="1282"/>
    </location>
</feature>
<dbReference type="SUPFAM" id="SSF81660">
    <property type="entry name" value="Metal cation-transporting ATPase, ATP-binding domain N"/>
    <property type="match status" value="1"/>
</dbReference>
<dbReference type="Pfam" id="PF00689">
    <property type="entry name" value="Cation_ATPase_C"/>
    <property type="match status" value="1"/>
</dbReference>
<name>A0AAE0T105_9BIVA</name>
<evidence type="ECO:0000256" key="2">
    <source>
        <dbReference type="SAM" id="Phobius"/>
    </source>
</evidence>
<keyword evidence="5" id="KW-1185">Reference proteome</keyword>
<keyword evidence="2" id="KW-1133">Transmembrane helix</keyword>
<feature type="transmembrane region" description="Helical" evidence="2">
    <location>
        <begin position="442"/>
        <end position="465"/>
    </location>
</feature>
<evidence type="ECO:0000313" key="4">
    <source>
        <dbReference type="EMBL" id="KAK3601805.1"/>
    </source>
</evidence>
<sequence>MRESVFQLIKDLFPETKVKSFVVDFEKGLWQRLSAAFGIPQIHSCVFHFGQALWRKVRELGLQQVNQEHDSMYKLLQKTEDDLQPCTKKKAQALLQGEDPSTNKKAQALLQGEDPSTNKKAQALLQEEDPSTNKKAQALPQGEDLQPYTNKKALALLHEELLAEIEQMNRTWSWRKTLSSLHQAKVDALYHWTSFALSGVFMIVLLVAYSCSTKREASAFEWLLIEAVVIFLIAISNLILSLWNSSLEQQEVVRLVRSALDSIQKTTEQSSWSASNFPHLFSPLSPCVSLQWTFRNDQLLNVPIPLLVKGDIILLRPGQTTPARCKGIEVSDSTPSTILSEGEIYAPDIEESDQDFHEPSLRSALKAQKFILLETPFLKNLRLILEDHQRRPMSVIEHERFLIVSKWIERRILPVLLVVMVIVNVLRYVYLRGYVGKWTEMILVIQVHTLLPLVPLLFPVLWHLLNLYGQAKVFTAFEVAKGAKPLGEDSYDSDSSISADEARVDFQWSHVLQWFKDIVLGRAKVVTRRVNLTHVLGSVSTLCCIDKKGILSWPNPSAEKLFFLRGADTGLISGNSVDGTGDAENLQVQKVEEVKQSKKKRKHRDSGSYGNPAVVEVLDITHDQKRAFGLHFDDPSWKKYLSSLKPLGLNILANTCNLATGKWYTQFTDHVACAALENEDTVSVVNKRCLCELAREIGFSEQAVQIFELENSLGMYRQVSAEETAKEKLQRAKSFVQHKIPMPNMVSVIVRENVSGVCQMLSQGTADILLDCCSDYWNGEDIAVLTENDRKKIVDFYHRSSMAAYCTAFSYRPFSQHVSDNLEDFYIELPDKSSHQAQHDHLDLSIGQDMNLMSEPSMLWDKLRAFSMDSLFENTSISSIEDANSSYQSQCNQTFIGMVTMQYQARQDFVQMIDKLELACIRFVHFSQENEVRSRVFSEKMGLEAGWNCHISLLSDNRTQCSSTSANTSRPVSQVELSNRSNTRYSSRRSTDSFPVKEYTCMISKSSSVYEPVKSRSYSAPSIVNLDSALVKFESIVKTAIVTNRRSHMPGPEEEPEEEEEERVPLVGVEDRFEEHHETNYIDDVNFDSDDGESRHTSSYFTENTEDSFTGGLDNRAKLPRGIQNIRPHLRSIDNVPLLVNLFTDCTPETTMEMISIMQEYGEVVLCMGSSVNIQNTPVFLQADSSLAIEPMYPQMCVKQSVMVEPWDETHITPTHLASILLNIPCPLIFRRNDNTSVIHLIAEARTHLMLMRNCFYFMLCCHLSVSLVQLLSSMLLLPVVIDTQHLLWLLLVIIPMLSLSMMGNTVDPRIMGAATGKNKNHISTEVLLQFIVYFLIRFLPPTCVALLCYGLTLHSFCLADKTNSTNCSLYSFTSYIPSSESTWYENYSGGLVLAQNVLIFLLVLYFCCLSVTFIHWTDHIWQQPPTTNKLWLVTVPLILLVQCVFCVCDVVIRDRNVSRSLKLSELHPAVWIIGLMFPFIIVLVNELIKHREIKQAVRYQKRARLAFGTKLGMNSPF</sequence>
<feature type="transmembrane region" description="Helical" evidence="2">
    <location>
        <begin position="1398"/>
        <end position="1419"/>
    </location>
</feature>
<dbReference type="PANTHER" id="PTHR13219:SF6">
    <property type="entry name" value="TRANSMEMBRANE PROTEIN 94"/>
    <property type="match status" value="1"/>
</dbReference>
<reference evidence="4" key="3">
    <citation type="submission" date="2023-05" db="EMBL/GenBank/DDBJ databases">
        <authorList>
            <person name="Smith C.H."/>
        </authorList>
    </citation>
    <scope>NUCLEOTIDE SEQUENCE</scope>
    <source>
        <strain evidence="4">CHS0354</strain>
        <tissue evidence="4">Mantle</tissue>
    </source>
</reference>
<evidence type="ECO:0000256" key="1">
    <source>
        <dbReference type="SAM" id="MobiDB-lite"/>
    </source>
</evidence>
<evidence type="ECO:0000259" key="3">
    <source>
        <dbReference type="Pfam" id="PF00689"/>
    </source>
</evidence>
<feature type="transmembrane region" description="Helical" evidence="2">
    <location>
        <begin position="1327"/>
        <end position="1353"/>
    </location>
</feature>
<gene>
    <name evidence="4" type="ORF">CHS0354_041721</name>
</gene>
<dbReference type="Gene3D" id="1.20.1110.10">
    <property type="entry name" value="Calcium-transporting ATPase, transmembrane domain"/>
    <property type="match status" value="1"/>
</dbReference>
<feature type="domain" description="Cation-transporting P-type ATPase C-terminal" evidence="3">
    <location>
        <begin position="1280"/>
        <end position="1490"/>
    </location>
</feature>
<feature type="transmembrane region" description="Helical" evidence="2">
    <location>
        <begin position="222"/>
        <end position="243"/>
    </location>
</feature>
<dbReference type="InterPro" id="IPR039720">
    <property type="entry name" value="TMEM94"/>
</dbReference>
<dbReference type="InterPro" id="IPR006068">
    <property type="entry name" value="ATPase_P-typ_cation-transptr_C"/>
</dbReference>
<dbReference type="SUPFAM" id="SSF81665">
    <property type="entry name" value="Calcium ATPase, transmembrane domain M"/>
    <property type="match status" value="1"/>
</dbReference>
<dbReference type="InterPro" id="IPR023299">
    <property type="entry name" value="ATPase_P-typ_cyto_dom_N"/>
</dbReference>
<reference evidence="4" key="2">
    <citation type="journal article" date="2021" name="Genome Biol. Evol.">
        <title>Developing a high-quality reference genome for a parasitic bivalve with doubly uniparental inheritance (Bivalvia: Unionida).</title>
        <authorList>
            <person name="Smith C.H."/>
        </authorList>
    </citation>
    <scope>NUCLEOTIDE SEQUENCE</scope>
    <source>
        <strain evidence="4">CHS0354</strain>
        <tissue evidence="4">Mantle</tissue>
    </source>
</reference>
<keyword evidence="2" id="KW-0812">Transmembrane</keyword>
<feature type="transmembrane region" description="Helical" evidence="2">
    <location>
        <begin position="1431"/>
        <end position="1453"/>
    </location>
</feature>
<keyword evidence="2" id="KW-0472">Membrane</keyword>
<dbReference type="EMBL" id="JAEAOA010002350">
    <property type="protein sequence ID" value="KAK3601805.1"/>
    <property type="molecule type" value="Genomic_DNA"/>
</dbReference>
<proteinExistence type="predicted"/>
<dbReference type="Gene3D" id="3.40.1110.10">
    <property type="entry name" value="Calcium-transporting ATPase, cytoplasmic domain N"/>
    <property type="match status" value="1"/>
</dbReference>
<feature type="transmembrane region" description="Helical" evidence="2">
    <location>
        <begin position="1288"/>
        <end position="1307"/>
    </location>
</feature>
<feature type="region of interest" description="Disordered" evidence="1">
    <location>
        <begin position="1078"/>
        <end position="1099"/>
    </location>
</feature>
<protein>
    <recommendedName>
        <fullName evidence="3">Cation-transporting P-type ATPase C-terminal domain-containing protein</fullName>
    </recommendedName>
</protein>
<dbReference type="InterPro" id="IPR023298">
    <property type="entry name" value="ATPase_P-typ_TM_dom_sf"/>
</dbReference>
<feature type="transmembrane region" description="Helical" evidence="2">
    <location>
        <begin position="189"/>
        <end position="210"/>
    </location>
</feature>